<gene>
    <name evidence="1" type="ORF">EV196_103181</name>
</gene>
<organism evidence="1 2">
    <name type="scientific">Mariniflexile fucanivorans</name>
    <dbReference type="NCBI Taxonomy" id="264023"/>
    <lineage>
        <taxon>Bacteria</taxon>
        <taxon>Pseudomonadati</taxon>
        <taxon>Bacteroidota</taxon>
        <taxon>Flavobacteriia</taxon>
        <taxon>Flavobacteriales</taxon>
        <taxon>Flavobacteriaceae</taxon>
        <taxon>Mariniflexile</taxon>
    </lineage>
</organism>
<reference evidence="1 2" key="1">
    <citation type="submission" date="2019-03" db="EMBL/GenBank/DDBJ databases">
        <title>Genomic Encyclopedia of Type Strains, Phase IV (KMG-IV): sequencing the most valuable type-strain genomes for metagenomic binning, comparative biology and taxonomic classification.</title>
        <authorList>
            <person name="Goeker M."/>
        </authorList>
    </citation>
    <scope>NUCLEOTIDE SEQUENCE [LARGE SCALE GENOMIC DNA]</scope>
    <source>
        <strain evidence="1 2">DSM 18792</strain>
    </source>
</reference>
<protein>
    <submittedName>
        <fullName evidence="1">Uncharacterized protein</fullName>
    </submittedName>
</protein>
<proteinExistence type="predicted"/>
<dbReference type="EMBL" id="SLUP01000003">
    <property type="protein sequence ID" value="TCL66765.1"/>
    <property type="molecule type" value="Genomic_DNA"/>
</dbReference>
<evidence type="ECO:0000313" key="2">
    <source>
        <dbReference type="Proteomes" id="UP000295455"/>
    </source>
</evidence>
<accession>A0A4R1RKP5</accession>
<name>A0A4R1RKP5_9FLAO</name>
<dbReference type="AlphaFoldDB" id="A0A4R1RKP5"/>
<keyword evidence="2" id="KW-1185">Reference proteome</keyword>
<sequence length="261" mass="31375">MVDRNTDIDTQLKFKYQLFHRYNSGLTALNQQEVRNCQYSQDDFHKMFREISKSEIFLKVCPFFQEEQRMADDEFVTLLYLLTLFDDSLDSYSKKSKNPFINSYFERIHSNIYNLESNGDEIELSEKDEENEEDIELNAKQLSHDFIIKTKKSIFENIESVNLVYGQYLKGNRQERYLIETIYYHLAKDKRITKQFLKNKSTELGDFIANYLKEVNEKPYPENQDFNLLDCYKEKVAHTGRVKYRFNEMRKIINSFFTQSN</sequence>
<evidence type="ECO:0000313" key="1">
    <source>
        <dbReference type="EMBL" id="TCL66765.1"/>
    </source>
</evidence>
<comment type="caution">
    <text evidence="1">The sequence shown here is derived from an EMBL/GenBank/DDBJ whole genome shotgun (WGS) entry which is preliminary data.</text>
</comment>
<dbReference type="Proteomes" id="UP000295455">
    <property type="component" value="Unassembled WGS sequence"/>
</dbReference>